<organism evidence="5 6">
    <name type="scientific">Miscanthus lutarioriparius</name>
    <dbReference type="NCBI Taxonomy" id="422564"/>
    <lineage>
        <taxon>Eukaryota</taxon>
        <taxon>Viridiplantae</taxon>
        <taxon>Streptophyta</taxon>
        <taxon>Embryophyta</taxon>
        <taxon>Tracheophyta</taxon>
        <taxon>Spermatophyta</taxon>
        <taxon>Magnoliopsida</taxon>
        <taxon>Liliopsida</taxon>
        <taxon>Poales</taxon>
        <taxon>Poaceae</taxon>
        <taxon>PACMAD clade</taxon>
        <taxon>Panicoideae</taxon>
        <taxon>Andropogonodae</taxon>
        <taxon>Andropogoneae</taxon>
        <taxon>Saccharinae</taxon>
        <taxon>Miscanthus</taxon>
    </lineage>
</organism>
<dbReference type="Proteomes" id="UP000604825">
    <property type="component" value="Unassembled WGS sequence"/>
</dbReference>
<dbReference type="InterPro" id="IPR036514">
    <property type="entry name" value="SGNH_hydro_sf"/>
</dbReference>
<keyword evidence="4" id="KW-0732">Signal</keyword>
<dbReference type="OrthoDB" id="1600564at2759"/>
<keyword evidence="6" id="KW-1185">Reference proteome</keyword>
<sequence>MAVAPLLALLLLFLSGPRRCSAAAAANSTSSPSSSPRPAPLVPALFVIGDSTADVGTNNYLGTLARADREPYGRDFDTHRPTGRFSNGRIPVDYIGNKAGLRGLLSILVQRHYIDGLCAAERLGLPFVPPYLEQNMRTGTADVGLTNIDGMIQGVNYASAAAGIISSSGSELGMHVSLTQQVQQVEDTYEQLSLALGEAAVANLFRRSVFFVSIGSNDFIHYYLRNVSGVQMRYLPWEFNQLLVSTMRQEIKNLYDINVRKVILMGLPPVGCAPHFLEEYGSQTGECIDYINNVVIEFNYALRHMSSEFISQHPDSMISYCDTFEGSVDILNNREHYGFVTTTDACCGLGKYGGLIMCVLPQMACSDASSHVWWDEFHPTEAVNHILADNVWSSQHTKMCYPLDLQQMVKLKL</sequence>
<evidence type="ECO:0000256" key="1">
    <source>
        <dbReference type="ARBA" id="ARBA00008668"/>
    </source>
</evidence>
<keyword evidence="3" id="KW-0443">Lipid metabolism</keyword>
<dbReference type="PANTHER" id="PTHR45648:SF13">
    <property type="entry name" value="OS02G0290900 PROTEIN"/>
    <property type="match status" value="1"/>
</dbReference>
<dbReference type="InterPro" id="IPR051058">
    <property type="entry name" value="GDSL_Est/Lipase"/>
</dbReference>
<dbReference type="AlphaFoldDB" id="A0A811PYU8"/>
<gene>
    <name evidence="5" type="ORF">NCGR_LOCUS34850</name>
</gene>
<proteinExistence type="inferred from homology"/>
<dbReference type="EMBL" id="CAJGYO010000008">
    <property type="protein sequence ID" value="CAD6251084.1"/>
    <property type="molecule type" value="Genomic_DNA"/>
</dbReference>
<evidence type="ECO:0000256" key="2">
    <source>
        <dbReference type="ARBA" id="ARBA00022801"/>
    </source>
</evidence>
<evidence type="ECO:0008006" key="7">
    <source>
        <dbReference type="Google" id="ProtNLM"/>
    </source>
</evidence>
<evidence type="ECO:0000256" key="4">
    <source>
        <dbReference type="SAM" id="SignalP"/>
    </source>
</evidence>
<protein>
    <recommendedName>
        <fullName evidence="7">GDSL esterase/lipase 7</fullName>
    </recommendedName>
</protein>
<dbReference type="Gene3D" id="3.40.50.1110">
    <property type="entry name" value="SGNH hydrolase"/>
    <property type="match status" value="1"/>
</dbReference>
<keyword evidence="2" id="KW-0378">Hydrolase</keyword>
<feature type="signal peptide" evidence="4">
    <location>
        <begin position="1"/>
        <end position="22"/>
    </location>
</feature>
<reference evidence="5" key="1">
    <citation type="submission" date="2020-10" db="EMBL/GenBank/DDBJ databases">
        <authorList>
            <person name="Han B."/>
            <person name="Lu T."/>
            <person name="Zhao Q."/>
            <person name="Huang X."/>
            <person name="Zhao Y."/>
        </authorList>
    </citation>
    <scope>NUCLEOTIDE SEQUENCE</scope>
</reference>
<evidence type="ECO:0000313" key="6">
    <source>
        <dbReference type="Proteomes" id="UP000604825"/>
    </source>
</evidence>
<name>A0A811PYU8_9POAL</name>
<accession>A0A811PYU8</accession>
<feature type="chain" id="PRO_5032965078" description="GDSL esterase/lipase 7" evidence="4">
    <location>
        <begin position="23"/>
        <end position="413"/>
    </location>
</feature>
<evidence type="ECO:0000313" key="5">
    <source>
        <dbReference type="EMBL" id="CAD6251084.1"/>
    </source>
</evidence>
<keyword evidence="3" id="KW-0442">Lipid degradation</keyword>
<evidence type="ECO:0000256" key="3">
    <source>
        <dbReference type="ARBA" id="ARBA00022963"/>
    </source>
</evidence>
<comment type="similarity">
    <text evidence="1">Belongs to the 'GDSL' lipolytic enzyme family.</text>
</comment>
<dbReference type="GO" id="GO:0016788">
    <property type="term" value="F:hydrolase activity, acting on ester bonds"/>
    <property type="evidence" value="ECO:0007669"/>
    <property type="project" value="InterPro"/>
</dbReference>
<comment type="caution">
    <text evidence="5">The sequence shown here is derived from an EMBL/GenBank/DDBJ whole genome shotgun (WGS) entry which is preliminary data.</text>
</comment>
<dbReference type="CDD" id="cd01837">
    <property type="entry name" value="SGNH_plant_lipase_like"/>
    <property type="match status" value="1"/>
</dbReference>
<dbReference type="InterPro" id="IPR035669">
    <property type="entry name" value="SGNH_plant_lipase-like"/>
</dbReference>
<dbReference type="Pfam" id="PF00657">
    <property type="entry name" value="Lipase_GDSL"/>
    <property type="match status" value="1"/>
</dbReference>
<dbReference type="PANTHER" id="PTHR45648">
    <property type="entry name" value="GDSL LIPASE/ACYLHYDROLASE FAMILY PROTEIN (AFU_ORTHOLOGUE AFUA_4G14700)"/>
    <property type="match status" value="1"/>
</dbReference>
<dbReference type="InterPro" id="IPR001087">
    <property type="entry name" value="GDSL"/>
</dbReference>
<dbReference type="GO" id="GO:0016042">
    <property type="term" value="P:lipid catabolic process"/>
    <property type="evidence" value="ECO:0007669"/>
    <property type="project" value="UniProtKB-KW"/>
</dbReference>
<dbReference type="SUPFAM" id="SSF52266">
    <property type="entry name" value="SGNH hydrolase"/>
    <property type="match status" value="1"/>
</dbReference>